<organism evidence="6">
    <name type="scientific">marine metagenome</name>
    <dbReference type="NCBI Taxonomy" id="408172"/>
    <lineage>
        <taxon>unclassified sequences</taxon>
        <taxon>metagenomes</taxon>
        <taxon>ecological metagenomes</taxon>
    </lineage>
</organism>
<dbReference type="GO" id="GO:0016020">
    <property type="term" value="C:membrane"/>
    <property type="evidence" value="ECO:0007669"/>
    <property type="project" value="InterPro"/>
</dbReference>
<evidence type="ECO:0000256" key="3">
    <source>
        <dbReference type="ARBA" id="ARBA00022989"/>
    </source>
</evidence>
<keyword evidence="2 5" id="KW-0812">Transmembrane</keyword>
<proteinExistence type="predicted"/>
<accession>A0A381TCD3</accession>
<evidence type="ECO:0000256" key="4">
    <source>
        <dbReference type="ARBA" id="ARBA00023136"/>
    </source>
</evidence>
<sequence length="114" mass="13291">MERKQYFFFVIRELTSIFVAGYCLFLLFIISEISDGQENYTLLILSLKSPISLVLHFISLPFILYHTITWFNLTPKIMKLQIGEEIISEKLIVGLVYISWGILSLIIFWLILGV</sequence>
<evidence type="ECO:0000256" key="5">
    <source>
        <dbReference type="SAM" id="Phobius"/>
    </source>
</evidence>
<feature type="transmembrane region" description="Helical" evidence="5">
    <location>
        <begin position="91"/>
        <end position="112"/>
    </location>
</feature>
<feature type="transmembrane region" description="Helical" evidence="5">
    <location>
        <begin position="50"/>
        <end position="71"/>
    </location>
</feature>
<dbReference type="EMBL" id="UINC01004172">
    <property type="protein sequence ID" value="SVA12347.1"/>
    <property type="molecule type" value="Genomic_DNA"/>
</dbReference>
<dbReference type="AlphaFoldDB" id="A0A381TCD3"/>
<gene>
    <name evidence="6" type="ORF">METZ01_LOCUS65201</name>
</gene>
<keyword evidence="3 5" id="KW-1133">Transmembrane helix</keyword>
<protein>
    <recommendedName>
        <fullName evidence="7">Fumarate reductase subunit C</fullName>
    </recommendedName>
</protein>
<reference evidence="6" key="1">
    <citation type="submission" date="2018-05" db="EMBL/GenBank/DDBJ databases">
        <authorList>
            <person name="Lanie J.A."/>
            <person name="Ng W.-L."/>
            <person name="Kazmierczak K.M."/>
            <person name="Andrzejewski T.M."/>
            <person name="Davidsen T.M."/>
            <person name="Wayne K.J."/>
            <person name="Tettelin H."/>
            <person name="Glass J.I."/>
            <person name="Rusch D."/>
            <person name="Podicherti R."/>
            <person name="Tsui H.-C.T."/>
            <person name="Winkler M.E."/>
        </authorList>
    </citation>
    <scope>NUCLEOTIDE SEQUENCE</scope>
</reference>
<keyword evidence="4 5" id="KW-0472">Membrane</keyword>
<name>A0A381TCD3_9ZZZZ</name>
<evidence type="ECO:0000256" key="2">
    <source>
        <dbReference type="ARBA" id="ARBA00022692"/>
    </source>
</evidence>
<dbReference type="InterPro" id="IPR003510">
    <property type="entry name" value="Fumarate_red_C"/>
</dbReference>
<evidence type="ECO:0000313" key="6">
    <source>
        <dbReference type="EMBL" id="SVA12347.1"/>
    </source>
</evidence>
<evidence type="ECO:0008006" key="7">
    <source>
        <dbReference type="Google" id="ProtNLM"/>
    </source>
</evidence>
<evidence type="ECO:0000256" key="1">
    <source>
        <dbReference type="ARBA" id="ARBA00022475"/>
    </source>
</evidence>
<dbReference type="InterPro" id="IPR034804">
    <property type="entry name" value="SQR/QFR_C/D"/>
</dbReference>
<keyword evidence="1" id="KW-1003">Cell membrane</keyword>
<dbReference type="Pfam" id="PF02300">
    <property type="entry name" value="Fumarate_red_C"/>
    <property type="match status" value="1"/>
</dbReference>
<dbReference type="Gene3D" id="1.20.1300.10">
    <property type="entry name" value="Fumarate reductase/succinate dehydrogenase, transmembrane subunit"/>
    <property type="match status" value="1"/>
</dbReference>
<feature type="transmembrane region" description="Helical" evidence="5">
    <location>
        <begin position="7"/>
        <end position="30"/>
    </location>
</feature>
<dbReference type="SUPFAM" id="SSF81343">
    <property type="entry name" value="Fumarate reductase respiratory complex transmembrane subunits"/>
    <property type="match status" value="1"/>
</dbReference>